<evidence type="ECO:0000256" key="2">
    <source>
        <dbReference type="ARBA" id="ARBA00022695"/>
    </source>
</evidence>
<evidence type="ECO:0000256" key="3">
    <source>
        <dbReference type="ARBA" id="ARBA00022741"/>
    </source>
</evidence>
<dbReference type="AlphaFoldDB" id="A0A2S6H294"/>
<evidence type="ECO:0000256" key="4">
    <source>
        <dbReference type="ARBA" id="ARBA00022840"/>
    </source>
</evidence>
<evidence type="ECO:0000256" key="5">
    <source>
        <dbReference type="ARBA" id="ARBA00022842"/>
    </source>
</evidence>
<dbReference type="CDD" id="cd05401">
    <property type="entry name" value="NT_GlnE_GlnD_like"/>
    <property type="match status" value="2"/>
</dbReference>
<feature type="domain" description="PII-uridylyltransferase/Glutamine-synthetase adenylyltransferase" evidence="9">
    <location>
        <begin position="848"/>
        <end position="935"/>
    </location>
</feature>
<comment type="caution">
    <text evidence="10">The sequence shown here is derived from an EMBL/GenBank/DDBJ whole genome shotgun (WGS) entry which is preliminary data.</text>
</comment>
<evidence type="ECO:0000256" key="1">
    <source>
        <dbReference type="ARBA" id="ARBA00022679"/>
    </source>
</evidence>
<dbReference type="GO" id="GO:0000287">
    <property type="term" value="F:magnesium ion binding"/>
    <property type="evidence" value="ECO:0007669"/>
    <property type="project" value="UniProtKB-UniRule"/>
</dbReference>
<keyword evidence="11" id="KW-1185">Reference proteome</keyword>
<dbReference type="NCBIfam" id="NF008292">
    <property type="entry name" value="PRK11072.1"/>
    <property type="match status" value="1"/>
</dbReference>
<dbReference type="SUPFAM" id="SSF81593">
    <property type="entry name" value="Nucleotidyltransferase substrate binding subunit/domain"/>
    <property type="match status" value="2"/>
</dbReference>
<gene>
    <name evidence="7" type="primary">glnE</name>
    <name evidence="10" type="ORF">B0F88_107129</name>
</gene>
<dbReference type="Gene3D" id="1.20.120.1510">
    <property type="match status" value="1"/>
</dbReference>
<keyword evidence="10" id="KW-0436">Ligase</keyword>
<dbReference type="InterPro" id="IPR013546">
    <property type="entry name" value="PII_UdlTrfase/GS_AdlTrfase"/>
</dbReference>
<dbReference type="InterPro" id="IPR023057">
    <property type="entry name" value="GlnE"/>
</dbReference>
<evidence type="ECO:0000256" key="7">
    <source>
        <dbReference type="HAMAP-Rule" id="MF_00802"/>
    </source>
</evidence>
<dbReference type="SUPFAM" id="SSF81301">
    <property type="entry name" value="Nucleotidyltransferase"/>
    <property type="match status" value="2"/>
</dbReference>
<dbReference type="InterPro" id="IPR043519">
    <property type="entry name" value="NT_sf"/>
</dbReference>
<keyword evidence="1 7" id="KW-0808">Transferase</keyword>
<reference evidence="10 11" key="1">
    <citation type="submission" date="2018-02" db="EMBL/GenBank/DDBJ databases">
        <title>Subsurface microbial communities from deep shales in Ohio and West Virginia, USA.</title>
        <authorList>
            <person name="Wrighton K."/>
        </authorList>
    </citation>
    <scope>NUCLEOTIDE SEQUENCE [LARGE SCALE GENOMIC DNA]</scope>
    <source>
        <strain evidence="10 11">OWC-G53F</strain>
    </source>
</reference>
<dbReference type="RefSeq" id="WP_104423871.1">
    <property type="nucleotide sequence ID" value="NZ_PTIY01000007.1"/>
</dbReference>
<dbReference type="GO" id="GO:0016874">
    <property type="term" value="F:ligase activity"/>
    <property type="evidence" value="ECO:0007669"/>
    <property type="project" value="UniProtKB-KW"/>
</dbReference>
<organism evidence="10 11">
    <name type="scientific">Methylobacter tundripaludum</name>
    <dbReference type="NCBI Taxonomy" id="173365"/>
    <lineage>
        <taxon>Bacteria</taxon>
        <taxon>Pseudomonadati</taxon>
        <taxon>Pseudomonadota</taxon>
        <taxon>Gammaproteobacteria</taxon>
        <taxon>Methylococcales</taxon>
        <taxon>Methylococcaceae</taxon>
        <taxon>Methylobacter</taxon>
    </lineage>
</organism>
<comment type="catalytic activity">
    <reaction evidence="7">
        <text>[glutamine synthetase]-L-tyrosine + ATP = [glutamine synthetase]-O(4)-(5'-adenylyl)-L-tyrosine + diphosphate</text>
        <dbReference type="Rhea" id="RHEA:18589"/>
        <dbReference type="Rhea" id="RHEA-COMP:10660"/>
        <dbReference type="Rhea" id="RHEA-COMP:10661"/>
        <dbReference type="ChEBI" id="CHEBI:30616"/>
        <dbReference type="ChEBI" id="CHEBI:33019"/>
        <dbReference type="ChEBI" id="CHEBI:46858"/>
        <dbReference type="ChEBI" id="CHEBI:83624"/>
        <dbReference type="EC" id="2.7.7.42"/>
    </reaction>
</comment>
<dbReference type="GO" id="GO:0047388">
    <property type="term" value="F:[glutamine synthetase]-adenylyl-L-tyrosine phosphorylase activity"/>
    <property type="evidence" value="ECO:0007669"/>
    <property type="project" value="UniProtKB-EC"/>
</dbReference>
<feature type="domain" description="PII-uridylyltransferase/Glutamine-synthetase adenylyltransferase" evidence="9">
    <location>
        <begin position="322"/>
        <end position="460"/>
    </location>
</feature>
<dbReference type="EC" id="2.7.7.89" evidence="7"/>
<dbReference type="PANTHER" id="PTHR30621:SF0">
    <property type="entry name" value="BIFUNCTIONAL GLUTAMINE SYNTHETASE ADENYLYLTRANSFERASE_ADENYLYL-REMOVING ENZYME"/>
    <property type="match status" value="1"/>
</dbReference>
<dbReference type="InterPro" id="IPR005190">
    <property type="entry name" value="GlnE_rpt_dom"/>
</dbReference>
<dbReference type="GO" id="GO:0005524">
    <property type="term" value="F:ATP binding"/>
    <property type="evidence" value="ECO:0007669"/>
    <property type="project" value="UniProtKB-UniRule"/>
</dbReference>
<dbReference type="EMBL" id="PTIY01000007">
    <property type="protein sequence ID" value="PPK71605.1"/>
    <property type="molecule type" value="Genomic_DNA"/>
</dbReference>
<evidence type="ECO:0000259" key="8">
    <source>
        <dbReference type="Pfam" id="PF03710"/>
    </source>
</evidence>
<protein>
    <recommendedName>
        <fullName evidence="7">Bifunctional glutamine synthetase adenylyltransferase/adenylyl-removing enzyme</fullName>
    </recommendedName>
    <alternativeName>
        <fullName evidence="7">ATP:glutamine synthetase adenylyltransferase</fullName>
    </alternativeName>
    <alternativeName>
        <fullName evidence="7">ATase</fullName>
    </alternativeName>
    <domain>
        <recommendedName>
            <fullName evidence="7">Glutamine synthetase adenylyl-L-tyrosine phosphorylase</fullName>
            <ecNumber evidence="7">2.7.7.89</ecNumber>
        </recommendedName>
        <alternativeName>
            <fullName evidence="7">Adenylyl removase</fullName>
            <shortName evidence="7">AR</shortName>
            <shortName evidence="7">AT-N</shortName>
        </alternativeName>
    </domain>
    <domain>
        <recommendedName>
            <fullName evidence="7">Glutamine synthetase adenylyl transferase</fullName>
            <ecNumber evidence="7">2.7.7.42</ecNumber>
        </recommendedName>
        <alternativeName>
            <fullName evidence="7">Adenylyl transferase</fullName>
            <shortName evidence="7">AT</shortName>
            <shortName evidence="7">AT-C</shortName>
        </alternativeName>
    </domain>
</protein>
<keyword evidence="3 7" id="KW-0547">Nucleotide-binding</keyword>
<comment type="similarity">
    <text evidence="7">Belongs to the GlnE family.</text>
</comment>
<evidence type="ECO:0000313" key="10">
    <source>
        <dbReference type="EMBL" id="PPK71605.1"/>
    </source>
</evidence>
<comment type="cofactor">
    <cofactor evidence="7">
        <name>Mg(2+)</name>
        <dbReference type="ChEBI" id="CHEBI:18420"/>
    </cofactor>
</comment>
<dbReference type="HAMAP" id="MF_00802">
    <property type="entry name" value="GlnE"/>
    <property type="match status" value="1"/>
</dbReference>
<sequence>MSFIKNIESEFAALPDQLRATVIDSLTKWDERVTELKLNINPTPAFNASIVRVWCSSLFVAESCTRKPELLADLVNSGDLSAVYSENNYAEKLVLSSAEGLAHTPVETQAELMTKLRDFRRREMVRIAWRDLAGWAELSETLADLSHLADACIQYALDFLYQEACELRGTPLLSDGSPQQIVVLGMGKLGAYELNYSSDIDLIFAYAEDGVLPDRKETSYGEFFTKLCRNLIKVLDEITVDGFVFRTDIRLRPYGDSGPIIMTFDGMENYYQTQAREWERYAMIKVRQVAGDFKVGAQLMAMFRPFVYRRYLDYGAFEELRSLKAQITQELRRKDRMENIKLGPGGIREIEFIGQAFQLIRGGNDKALQTRPILDVLQLLGDRELLAQQDADQLMQSYRFLRRVENHIQQYQDQQTHDLPTNPAAQQILAYSLDYPDWPSFKQDLDKVRVQVHEVFDQVFSLSKQDGSTGSPRTAQRIWACVADDSELMDHLKEWGIQDTGAMLAAIKDFKHSAAVRRLTAKGAGVLDRLMPQLIEAMRQVANPDETLMRILGLFGAVAGRNVYLSLLSENPGALSQLVKLSSASSWICDYLSLYPVLFDELLDTRSLYEPLKKADLDRQLRVLLAHVEVQDLEQLMVVLRQFKQLNVLRVAAADIMGVIPLMVVSDYLTYIAESIVSHVVERAWLMLTDKHGQPPVTDNTSIGFAVIGFGKLGGIELGYGSDLDLVFLYDCKDGNAMTDGAKPISCAQFYGRLGLKVRHILDTKMLSGILYEVDMRLRPNGDSGLLVSHINAYEDYLKNQAWTWELQALVRGRFIAGDPRLKVQYEAIRSRILSLPRDTDVLKKEVREMREKMREALATKDKDKFDLKQSKGGIADIEFIVQFGVLDQAALNVALTTYTDNVRLLEGLQQQGFISKADQETLKNAYCTYRDFGHKQVLQGDKAVIAEAEVAKMSAQVEQIWHGYME</sequence>
<keyword evidence="2 7" id="KW-0548">Nucleotidyltransferase</keyword>
<evidence type="ECO:0000313" key="11">
    <source>
        <dbReference type="Proteomes" id="UP000238071"/>
    </source>
</evidence>
<dbReference type="FunFam" id="3.30.460.10:FF:000009">
    <property type="entry name" value="Bifunctional glutamine synthetase adenylyltransferase/adenylyl-removing enzyme"/>
    <property type="match status" value="1"/>
</dbReference>
<dbReference type="EC" id="2.7.7.42" evidence="7"/>
<dbReference type="GO" id="GO:0008882">
    <property type="term" value="F:[glutamate-ammonia-ligase] adenylyltransferase activity"/>
    <property type="evidence" value="ECO:0007669"/>
    <property type="project" value="UniProtKB-UniRule"/>
</dbReference>
<name>A0A2S6H294_9GAMM</name>
<feature type="domain" description="Glutamate-ammonia ligase adenylyltransferase repeated" evidence="8">
    <location>
        <begin position="49"/>
        <end position="299"/>
    </location>
</feature>
<keyword evidence="5 7" id="KW-0460">Magnesium</keyword>
<feature type="domain" description="Glutamate-ammonia ligase adenylyltransferase repeated" evidence="8">
    <location>
        <begin position="576"/>
        <end position="827"/>
    </location>
</feature>
<feature type="region of interest" description="Adenylyl transferase" evidence="7">
    <location>
        <begin position="471"/>
        <end position="967"/>
    </location>
</feature>
<dbReference type="GO" id="GO:0005829">
    <property type="term" value="C:cytosol"/>
    <property type="evidence" value="ECO:0007669"/>
    <property type="project" value="TreeGrafter"/>
</dbReference>
<dbReference type="Proteomes" id="UP000238071">
    <property type="component" value="Unassembled WGS sequence"/>
</dbReference>
<keyword evidence="4 7" id="KW-0067">ATP-binding</keyword>
<accession>A0A2S6H294</accession>
<evidence type="ECO:0000256" key="6">
    <source>
        <dbReference type="ARBA" id="ARBA00023268"/>
    </source>
</evidence>
<dbReference type="Pfam" id="PF08335">
    <property type="entry name" value="GlnD_UR_UTase"/>
    <property type="match status" value="2"/>
</dbReference>
<dbReference type="Gene3D" id="1.20.120.330">
    <property type="entry name" value="Nucleotidyltransferases domain 2"/>
    <property type="match status" value="2"/>
</dbReference>
<comment type="function">
    <text evidence="7">Involved in the regulation of glutamine synthetase GlnA, a key enzyme in the process to assimilate ammonia. When cellular nitrogen levels are high, the C-terminal adenylyl transferase (AT) inactivates GlnA by covalent transfer of an adenylyl group from ATP to specific tyrosine residue of GlnA, thus reducing its activity. Conversely, when nitrogen levels are low, the N-terminal adenylyl removase (AR) activates GlnA by removing the adenylyl group by phosphorolysis, increasing its activity. The regulatory region of GlnE binds the signal transduction protein PII (GlnB) which indicates the nitrogen status of the cell.</text>
</comment>
<comment type="catalytic activity">
    <reaction evidence="7">
        <text>[glutamine synthetase]-O(4)-(5'-adenylyl)-L-tyrosine + phosphate = [glutamine synthetase]-L-tyrosine + ADP</text>
        <dbReference type="Rhea" id="RHEA:43716"/>
        <dbReference type="Rhea" id="RHEA-COMP:10660"/>
        <dbReference type="Rhea" id="RHEA-COMP:10661"/>
        <dbReference type="ChEBI" id="CHEBI:43474"/>
        <dbReference type="ChEBI" id="CHEBI:46858"/>
        <dbReference type="ChEBI" id="CHEBI:83624"/>
        <dbReference type="ChEBI" id="CHEBI:456216"/>
        <dbReference type="EC" id="2.7.7.89"/>
    </reaction>
</comment>
<dbReference type="GO" id="GO:0000820">
    <property type="term" value="P:regulation of glutamine family amino acid metabolic process"/>
    <property type="evidence" value="ECO:0007669"/>
    <property type="project" value="UniProtKB-UniRule"/>
</dbReference>
<dbReference type="Pfam" id="PF03710">
    <property type="entry name" value="GlnE"/>
    <property type="match status" value="2"/>
</dbReference>
<feature type="region of interest" description="Adenylyl removase" evidence="7">
    <location>
        <begin position="1"/>
        <end position="462"/>
    </location>
</feature>
<keyword evidence="6 7" id="KW-0511">Multifunctional enzyme</keyword>
<dbReference type="OrthoDB" id="9759366at2"/>
<evidence type="ECO:0000259" key="9">
    <source>
        <dbReference type="Pfam" id="PF08335"/>
    </source>
</evidence>
<dbReference type="Gene3D" id="3.30.460.10">
    <property type="entry name" value="Beta Polymerase, domain 2"/>
    <property type="match status" value="2"/>
</dbReference>
<dbReference type="FunFam" id="1.20.120.330:FF:000005">
    <property type="entry name" value="Bifunctional glutamine synthetase adenylyltransferase/adenylyl-removing enzyme"/>
    <property type="match status" value="1"/>
</dbReference>
<proteinExistence type="inferred from homology"/>
<dbReference type="PANTHER" id="PTHR30621">
    <property type="entry name" value="GLUTAMINE SYNTHETASE ADENYLYLTRANSFERASE"/>
    <property type="match status" value="1"/>
</dbReference>